<evidence type="ECO:0000313" key="2">
    <source>
        <dbReference type="Proteomes" id="UP001549184"/>
    </source>
</evidence>
<gene>
    <name evidence="1" type="ORF">ABIC75_004480</name>
</gene>
<organism evidence="1 2">
    <name type="scientific">Dyella japonica</name>
    <dbReference type="NCBI Taxonomy" id="231455"/>
    <lineage>
        <taxon>Bacteria</taxon>
        <taxon>Pseudomonadati</taxon>
        <taxon>Pseudomonadota</taxon>
        <taxon>Gammaproteobacteria</taxon>
        <taxon>Lysobacterales</taxon>
        <taxon>Rhodanobacteraceae</taxon>
        <taxon>Dyella</taxon>
    </lineage>
</organism>
<comment type="caution">
    <text evidence="1">The sequence shown here is derived from an EMBL/GenBank/DDBJ whole genome shotgun (WGS) entry which is preliminary data.</text>
</comment>
<keyword evidence="2" id="KW-1185">Reference proteome</keyword>
<proteinExistence type="predicted"/>
<dbReference type="Proteomes" id="UP001549184">
    <property type="component" value="Unassembled WGS sequence"/>
</dbReference>
<reference evidence="1 2" key="1">
    <citation type="submission" date="2024-06" db="EMBL/GenBank/DDBJ databases">
        <title>Sorghum-associated microbial communities from plants grown in Nebraska, USA.</title>
        <authorList>
            <person name="Schachtman D."/>
        </authorList>
    </citation>
    <scope>NUCLEOTIDE SEQUENCE [LARGE SCALE GENOMIC DNA]</scope>
    <source>
        <strain evidence="1 2">1073</strain>
    </source>
</reference>
<sequence>MSVPSSDMLTFFAPASSLAGFCVNQAIRSTCSLENLFLDQVWQAYVAKSMANAHPTAVEFNNLIYVFWATPASDTSSVQYATYNGTTWSSPQDFTGPSTQLSPSAVVFNGEIYLFYQGANIDAVTNPTNNGMLYYTTYGSSQSLYINEGITGCPAAIVFNNAIWVFFQIGTNGGQIGFVTSSDGSTWSGITLLSDPSNVASSPTVTVLPSANSPYVFYVNNVSSGYGNLGLISLNATGGEGLNIPSISPQGVALRAAPSPLPYAFYDSTSSTMYVFYKDASLGTAYITSTDGGSNWSIPVGINTSGINTSGQNSGFPAVATVGDQIYCVMNYQNQVWYTTLIPDSSTPGYSGRGMATVPNVGHGNNGPLGIAGAPTVFYANDTLFCVYSAGSNVYVLPGTTTDGWGANTVAASNGFVSTPACGVAFNGLLYCFYTNNNGNLAYTTSSDNGTSWSSENGLTACLWCGPSAVATADMLYVFHSSNSNNGNLWLSTWNTSGQYNGDANVSDILAPGYTFNSYNQPCAFIFNGQIYVALVPKENNTIIIVPYPNPNSSYVTIEVPNGMGPCTSVAVTDLNGLLYLFWGNGGQVYYMSVDSPMDQEAWQLAEQNPVLMGYSSLPTVPPPQGMTAPTALALQCMASFADNGLV</sequence>
<protein>
    <recommendedName>
        <fullName evidence="3">Exo-alpha-sialidase</fullName>
    </recommendedName>
</protein>
<dbReference type="SUPFAM" id="SSF89372">
    <property type="entry name" value="Fucose-specific lectin"/>
    <property type="match status" value="2"/>
</dbReference>
<name>A0ABV2K0Y2_9GAMM</name>
<evidence type="ECO:0008006" key="3">
    <source>
        <dbReference type="Google" id="ProtNLM"/>
    </source>
</evidence>
<dbReference type="RefSeq" id="WP_354016074.1">
    <property type="nucleotide sequence ID" value="NZ_JBEPMU010000009.1"/>
</dbReference>
<dbReference type="CDD" id="cd15482">
    <property type="entry name" value="Sialidase_non-viral"/>
    <property type="match status" value="1"/>
</dbReference>
<evidence type="ECO:0000313" key="1">
    <source>
        <dbReference type="EMBL" id="MET3654732.1"/>
    </source>
</evidence>
<dbReference type="Gene3D" id="2.120.10.70">
    <property type="entry name" value="Fucose-specific lectin"/>
    <property type="match status" value="1"/>
</dbReference>
<dbReference type="EMBL" id="JBEPMU010000009">
    <property type="protein sequence ID" value="MET3654732.1"/>
    <property type="molecule type" value="Genomic_DNA"/>
</dbReference>
<accession>A0ABV2K0Y2</accession>